<dbReference type="Gene3D" id="2.40.128.110">
    <property type="entry name" value="Lipid/polyisoprenoid-binding, YceI-like"/>
    <property type="match status" value="1"/>
</dbReference>
<organism evidence="2 3">
    <name type="scientific">Aquabacterium soli</name>
    <dbReference type="NCBI Taxonomy" id="2493092"/>
    <lineage>
        <taxon>Bacteria</taxon>
        <taxon>Pseudomonadati</taxon>
        <taxon>Pseudomonadota</taxon>
        <taxon>Betaproteobacteria</taxon>
        <taxon>Burkholderiales</taxon>
        <taxon>Aquabacterium</taxon>
    </lineage>
</organism>
<dbReference type="PANTHER" id="PTHR34406:SF1">
    <property type="entry name" value="PROTEIN YCEI"/>
    <property type="match status" value="1"/>
</dbReference>
<protein>
    <submittedName>
        <fullName evidence="2">YceI family protein</fullName>
    </submittedName>
</protein>
<dbReference type="InterPro" id="IPR007372">
    <property type="entry name" value="Lipid/polyisoprenoid-bd_YceI"/>
</dbReference>
<dbReference type="Pfam" id="PF04264">
    <property type="entry name" value="YceI"/>
    <property type="match status" value="1"/>
</dbReference>
<dbReference type="AlphaFoldDB" id="A0A426VAP1"/>
<evidence type="ECO:0000313" key="2">
    <source>
        <dbReference type="EMBL" id="RRS03788.1"/>
    </source>
</evidence>
<reference evidence="2 3" key="1">
    <citation type="submission" date="2018-12" db="EMBL/GenBank/DDBJ databases">
        <title>The whole draft genome of Aquabacterium sp. SJQ9.</title>
        <authorList>
            <person name="Sun L."/>
            <person name="Gao X."/>
            <person name="Chen W."/>
            <person name="Huang K."/>
        </authorList>
    </citation>
    <scope>NUCLEOTIDE SEQUENCE [LARGE SCALE GENOMIC DNA]</scope>
    <source>
        <strain evidence="2 3">SJQ9</strain>
    </source>
</reference>
<gene>
    <name evidence="2" type="ORF">EIP75_13820</name>
</gene>
<evidence type="ECO:0000313" key="3">
    <source>
        <dbReference type="Proteomes" id="UP000269265"/>
    </source>
</evidence>
<dbReference type="EMBL" id="RSED01000010">
    <property type="protein sequence ID" value="RRS03788.1"/>
    <property type="molecule type" value="Genomic_DNA"/>
</dbReference>
<dbReference type="PANTHER" id="PTHR34406">
    <property type="entry name" value="PROTEIN YCEI"/>
    <property type="match status" value="1"/>
</dbReference>
<accession>A0A426VAP1</accession>
<feature type="domain" description="Lipid/polyisoprenoid-binding YceI-like" evidence="1">
    <location>
        <begin position="71"/>
        <end position="230"/>
    </location>
</feature>
<comment type="caution">
    <text evidence="2">The sequence shown here is derived from an EMBL/GenBank/DDBJ whole genome shotgun (WGS) entry which is preliminary data.</text>
</comment>
<keyword evidence="3" id="KW-1185">Reference proteome</keyword>
<evidence type="ECO:0000259" key="1">
    <source>
        <dbReference type="SMART" id="SM00867"/>
    </source>
</evidence>
<dbReference type="InterPro" id="IPR036761">
    <property type="entry name" value="TTHA0802/YceI-like_sf"/>
</dbReference>
<dbReference type="OrthoDB" id="1247465at2"/>
<proteinExistence type="predicted"/>
<dbReference type="SUPFAM" id="SSF101874">
    <property type="entry name" value="YceI-like"/>
    <property type="match status" value="1"/>
</dbReference>
<name>A0A426VAP1_9BURK</name>
<dbReference type="Proteomes" id="UP000269265">
    <property type="component" value="Unassembled WGS sequence"/>
</dbReference>
<dbReference type="SMART" id="SM00867">
    <property type="entry name" value="YceI"/>
    <property type="match status" value="1"/>
</dbReference>
<sequence length="235" mass="24383">MPRNKENFVIRTPVQKARALRLQEASSSKRTLRIGLAALALAGGALFALSLQPAHAATPVAKTAPAAAPAAAKLVPAGSEVTFTATQIGVPLQGSFKRFDAQIALDPKQPQAGKVAFGIELGSVSINAETDGELAKAPWFNTAKFPKATFTSTAIKGLGGGRFEVAGTLSIKGQAKPVVVPVTLTQAGANTTATGTLTLKRLDFKIGEGEWTDTSVVANDVQVRFKLQLQGLGPL</sequence>